<name>X1KZE0_9ZZZZ</name>
<protein>
    <submittedName>
        <fullName evidence="1">Uncharacterized protein</fullName>
    </submittedName>
</protein>
<dbReference type="AlphaFoldDB" id="X1KZE0"/>
<comment type="caution">
    <text evidence="1">The sequence shown here is derived from an EMBL/GenBank/DDBJ whole genome shotgun (WGS) entry which is preliminary data.</text>
</comment>
<organism evidence="1">
    <name type="scientific">marine sediment metagenome</name>
    <dbReference type="NCBI Taxonomy" id="412755"/>
    <lineage>
        <taxon>unclassified sequences</taxon>
        <taxon>metagenomes</taxon>
        <taxon>ecological metagenomes</taxon>
    </lineage>
</organism>
<evidence type="ECO:0000313" key="1">
    <source>
        <dbReference type="EMBL" id="GAI12083.1"/>
    </source>
</evidence>
<dbReference type="EMBL" id="BARV01013144">
    <property type="protein sequence ID" value="GAI12083.1"/>
    <property type="molecule type" value="Genomic_DNA"/>
</dbReference>
<accession>X1KZE0</accession>
<proteinExistence type="predicted"/>
<feature type="non-terminal residue" evidence="1">
    <location>
        <position position="1"/>
    </location>
</feature>
<gene>
    <name evidence="1" type="ORF">S06H3_23933</name>
</gene>
<reference evidence="1" key="1">
    <citation type="journal article" date="2014" name="Front. Microbiol.">
        <title>High frequency of phylogenetically diverse reductive dehalogenase-homologous genes in deep subseafloor sedimentary metagenomes.</title>
        <authorList>
            <person name="Kawai M."/>
            <person name="Futagami T."/>
            <person name="Toyoda A."/>
            <person name="Takaki Y."/>
            <person name="Nishi S."/>
            <person name="Hori S."/>
            <person name="Arai W."/>
            <person name="Tsubouchi T."/>
            <person name="Morono Y."/>
            <person name="Uchiyama I."/>
            <person name="Ito T."/>
            <person name="Fujiyama A."/>
            <person name="Inagaki F."/>
            <person name="Takami H."/>
        </authorList>
    </citation>
    <scope>NUCLEOTIDE SEQUENCE</scope>
    <source>
        <strain evidence="1">Expedition CK06-06</strain>
    </source>
</reference>
<sequence>VRIKVQSDDEQLQELCQAMNLAIKKKLEFTDCEYLIEVLAVGRSFAFVRV</sequence>